<dbReference type="Gene3D" id="1.10.357.10">
    <property type="entry name" value="Tetracycline Repressor, domain 2"/>
    <property type="match status" value="1"/>
</dbReference>
<comment type="caution">
    <text evidence="6">The sequence shown here is derived from an EMBL/GenBank/DDBJ whole genome shotgun (WGS) entry which is preliminary data.</text>
</comment>
<evidence type="ECO:0000313" key="6">
    <source>
        <dbReference type="EMBL" id="MET3598489.1"/>
    </source>
</evidence>
<dbReference type="InterPro" id="IPR050109">
    <property type="entry name" value="HTH-type_TetR-like_transc_reg"/>
</dbReference>
<dbReference type="EMBL" id="JBEPLY010000001">
    <property type="protein sequence ID" value="MET3598489.1"/>
    <property type="molecule type" value="Genomic_DNA"/>
</dbReference>
<dbReference type="Gene3D" id="1.10.10.60">
    <property type="entry name" value="Homeodomain-like"/>
    <property type="match status" value="1"/>
</dbReference>
<dbReference type="PROSITE" id="PS50977">
    <property type="entry name" value="HTH_TETR_2"/>
    <property type="match status" value="1"/>
</dbReference>
<dbReference type="RefSeq" id="WP_354432897.1">
    <property type="nucleotide sequence ID" value="NZ_JBEPLY010000001.1"/>
</dbReference>
<feature type="DNA-binding region" description="H-T-H motif" evidence="4">
    <location>
        <begin position="35"/>
        <end position="54"/>
    </location>
</feature>
<dbReference type="Pfam" id="PF16859">
    <property type="entry name" value="TetR_C_11"/>
    <property type="match status" value="1"/>
</dbReference>
<evidence type="ECO:0000256" key="3">
    <source>
        <dbReference type="ARBA" id="ARBA00023163"/>
    </source>
</evidence>
<dbReference type="PANTHER" id="PTHR30055">
    <property type="entry name" value="HTH-TYPE TRANSCRIPTIONAL REGULATOR RUTR"/>
    <property type="match status" value="1"/>
</dbReference>
<sequence>MSNPKPERRRGEALEAAILEAAWDALMEAGYAALTMEAVARRAGTSRPVLYRRWPNVAELTVAAMRHHLAANPLEIPDTGNLRDDVIGLMRHIVERRTRMGSLISVELSGFFRETNSSPAKLKTQIVSREQHVMEILLSRAIARGEIEDRVIRPRVISLPVDLLRNEMMMTLEPASDQSIAEITDEIFLPLVGYRGGRE</sequence>
<dbReference type="InterPro" id="IPR036271">
    <property type="entry name" value="Tet_transcr_reg_TetR-rel_C_sf"/>
</dbReference>
<evidence type="ECO:0000256" key="4">
    <source>
        <dbReference type="PROSITE-ProRule" id="PRU00335"/>
    </source>
</evidence>
<dbReference type="InterPro" id="IPR011075">
    <property type="entry name" value="TetR_C"/>
</dbReference>
<evidence type="ECO:0000256" key="1">
    <source>
        <dbReference type="ARBA" id="ARBA00023015"/>
    </source>
</evidence>
<dbReference type="InterPro" id="IPR009057">
    <property type="entry name" value="Homeodomain-like_sf"/>
</dbReference>
<keyword evidence="1" id="KW-0805">Transcription regulation</keyword>
<evidence type="ECO:0000259" key="5">
    <source>
        <dbReference type="PROSITE" id="PS50977"/>
    </source>
</evidence>
<dbReference type="Pfam" id="PF00440">
    <property type="entry name" value="TetR_N"/>
    <property type="match status" value="1"/>
</dbReference>
<evidence type="ECO:0000313" key="7">
    <source>
        <dbReference type="Proteomes" id="UP001549164"/>
    </source>
</evidence>
<keyword evidence="2 4" id="KW-0238">DNA-binding</keyword>
<dbReference type="InterPro" id="IPR001647">
    <property type="entry name" value="HTH_TetR"/>
</dbReference>
<gene>
    <name evidence="6" type="ORF">ABID12_000410</name>
</gene>
<dbReference type="SUPFAM" id="SSF48498">
    <property type="entry name" value="Tetracyclin repressor-like, C-terminal domain"/>
    <property type="match status" value="1"/>
</dbReference>
<feature type="domain" description="HTH tetR-type" evidence="5">
    <location>
        <begin position="12"/>
        <end position="72"/>
    </location>
</feature>
<evidence type="ECO:0000256" key="2">
    <source>
        <dbReference type="ARBA" id="ARBA00023125"/>
    </source>
</evidence>
<dbReference type="PANTHER" id="PTHR30055:SF148">
    <property type="entry name" value="TETR-FAMILY TRANSCRIPTIONAL REGULATOR"/>
    <property type="match status" value="1"/>
</dbReference>
<accession>A0ABV2I6D7</accession>
<organism evidence="6 7">
    <name type="scientific">Martelella mangrovi</name>
    <dbReference type="NCBI Taxonomy" id="1397477"/>
    <lineage>
        <taxon>Bacteria</taxon>
        <taxon>Pseudomonadati</taxon>
        <taxon>Pseudomonadota</taxon>
        <taxon>Alphaproteobacteria</taxon>
        <taxon>Hyphomicrobiales</taxon>
        <taxon>Aurantimonadaceae</taxon>
        <taxon>Martelella</taxon>
    </lineage>
</organism>
<dbReference type="Proteomes" id="UP001549164">
    <property type="component" value="Unassembled WGS sequence"/>
</dbReference>
<keyword evidence="7" id="KW-1185">Reference proteome</keyword>
<dbReference type="SUPFAM" id="SSF46689">
    <property type="entry name" value="Homeodomain-like"/>
    <property type="match status" value="1"/>
</dbReference>
<proteinExistence type="predicted"/>
<dbReference type="PRINTS" id="PR00455">
    <property type="entry name" value="HTHTETR"/>
</dbReference>
<name>A0ABV2I6D7_9HYPH</name>
<protein>
    <submittedName>
        <fullName evidence="6">AcrR family transcriptional regulator</fullName>
    </submittedName>
</protein>
<keyword evidence="3" id="KW-0804">Transcription</keyword>
<reference evidence="6 7" key="1">
    <citation type="submission" date="2024-06" db="EMBL/GenBank/DDBJ databases">
        <title>Genomic Encyclopedia of Type Strains, Phase IV (KMG-IV): sequencing the most valuable type-strain genomes for metagenomic binning, comparative biology and taxonomic classification.</title>
        <authorList>
            <person name="Goeker M."/>
        </authorList>
    </citation>
    <scope>NUCLEOTIDE SEQUENCE [LARGE SCALE GENOMIC DNA]</scope>
    <source>
        <strain evidence="6 7">DSM 28102</strain>
    </source>
</reference>